<name>A0ABT0XV95_9ACTN</name>
<sequence length="45" mass="4894">MTAVRVHSYGKRPSIDDVPVLDFAQGPFDGLQNPGALVHHPSLRP</sequence>
<reference evidence="1 2" key="1">
    <citation type="submission" date="2022-06" db="EMBL/GenBank/DDBJ databases">
        <title>Actinoplanes abujensis sp. nov., isolated from Nigerian arid soil.</title>
        <authorList>
            <person name="Ding P."/>
        </authorList>
    </citation>
    <scope>NUCLEOTIDE SEQUENCE [LARGE SCALE GENOMIC DNA]</scope>
    <source>
        <strain evidence="2">TRM88002</strain>
    </source>
</reference>
<comment type="caution">
    <text evidence="1">The sequence shown here is derived from an EMBL/GenBank/DDBJ whole genome shotgun (WGS) entry which is preliminary data.</text>
</comment>
<evidence type="ECO:0000313" key="2">
    <source>
        <dbReference type="Proteomes" id="UP001523216"/>
    </source>
</evidence>
<keyword evidence="2" id="KW-1185">Reference proteome</keyword>
<dbReference type="EMBL" id="JAMQOL010000010">
    <property type="protein sequence ID" value="MCM4077721.1"/>
    <property type="molecule type" value="Genomic_DNA"/>
</dbReference>
<evidence type="ECO:0000313" key="1">
    <source>
        <dbReference type="EMBL" id="MCM4077721.1"/>
    </source>
</evidence>
<gene>
    <name evidence="1" type="ORF">LXN57_09095</name>
</gene>
<protein>
    <submittedName>
        <fullName evidence="1">Uncharacterized protein</fullName>
    </submittedName>
</protein>
<organism evidence="1 2">
    <name type="scientific">Paractinoplanes hotanensis</name>
    <dbReference type="NCBI Taxonomy" id="2906497"/>
    <lineage>
        <taxon>Bacteria</taxon>
        <taxon>Bacillati</taxon>
        <taxon>Actinomycetota</taxon>
        <taxon>Actinomycetes</taxon>
        <taxon>Micromonosporales</taxon>
        <taxon>Micromonosporaceae</taxon>
        <taxon>Paractinoplanes</taxon>
    </lineage>
</organism>
<dbReference type="RefSeq" id="WP_251797567.1">
    <property type="nucleotide sequence ID" value="NZ_JAMQOL010000010.1"/>
</dbReference>
<proteinExistence type="predicted"/>
<dbReference type="Proteomes" id="UP001523216">
    <property type="component" value="Unassembled WGS sequence"/>
</dbReference>
<accession>A0ABT0XV95</accession>